<dbReference type="CDD" id="cd07302">
    <property type="entry name" value="CHD"/>
    <property type="match status" value="1"/>
</dbReference>
<dbReference type="RefSeq" id="WP_120608166.1">
    <property type="nucleotide sequence ID" value="NZ_RAWE01000338.1"/>
</dbReference>
<dbReference type="Pfam" id="PF00211">
    <property type="entry name" value="Guanylate_cyc"/>
    <property type="match status" value="1"/>
</dbReference>
<keyword evidence="3" id="KW-1185">Reference proteome</keyword>
<comment type="caution">
    <text evidence="2">The sequence shown here is derived from an EMBL/GenBank/DDBJ whole genome shotgun (WGS) entry which is preliminary data.</text>
</comment>
<dbReference type="Gene3D" id="3.30.70.1230">
    <property type="entry name" value="Nucleotide cyclase"/>
    <property type="match status" value="1"/>
</dbReference>
<dbReference type="SUPFAM" id="SSF48452">
    <property type="entry name" value="TPR-like"/>
    <property type="match status" value="2"/>
</dbReference>
<dbReference type="InterPro" id="IPR001054">
    <property type="entry name" value="A/G_cyclase"/>
</dbReference>
<dbReference type="PANTHER" id="PTHR47691:SF3">
    <property type="entry name" value="HTH-TYPE TRANSCRIPTIONAL REGULATOR RV0890C-RELATED"/>
    <property type="match status" value="1"/>
</dbReference>
<dbReference type="GO" id="GO:0009190">
    <property type="term" value="P:cyclic nucleotide biosynthetic process"/>
    <property type="evidence" value="ECO:0007669"/>
    <property type="project" value="InterPro"/>
</dbReference>
<organism evidence="2 3">
    <name type="scientific">Corallococcus carmarthensis</name>
    <dbReference type="NCBI Taxonomy" id="2316728"/>
    <lineage>
        <taxon>Bacteria</taxon>
        <taxon>Pseudomonadati</taxon>
        <taxon>Myxococcota</taxon>
        <taxon>Myxococcia</taxon>
        <taxon>Myxococcales</taxon>
        <taxon>Cystobacterineae</taxon>
        <taxon>Myxococcaceae</taxon>
        <taxon>Corallococcus</taxon>
    </lineage>
</organism>
<dbReference type="Gene3D" id="1.25.40.10">
    <property type="entry name" value="Tetratricopeptide repeat domain"/>
    <property type="match status" value="1"/>
</dbReference>
<evidence type="ECO:0000313" key="3">
    <source>
        <dbReference type="Proteomes" id="UP000268313"/>
    </source>
</evidence>
<dbReference type="PROSITE" id="PS50125">
    <property type="entry name" value="GUANYLATE_CYCLASE_2"/>
    <property type="match status" value="1"/>
</dbReference>
<feature type="domain" description="Guanylate cyclase" evidence="1">
    <location>
        <begin position="38"/>
        <end position="174"/>
    </location>
</feature>
<dbReference type="Pfam" id="PF13401">
    <property type="entry name" value="AAA_22"/>
    <property type="match status" value="1"/>
</dbReference>
<proteinExistence type="predicted"/>
<sequence>MGEAFRRLTVVEPPADEAPSNCAAPPHARNLPPTGSVALVFTDIQGSTRLWERCGQAMRDALELHDGVLRALLLGTDGYEVKSQGDAFMVAFASPLEATHWCLRAQEALLHASWPDALLEEPDAAEEQTPEGLSHRGLRVRMGVHVGEPDCRLDPATHRLDYLGPPVNIAARVADAGHGGQVLLSGAAWARIQPELVLLGMPSARALGAFRLRGVSDSVTLVELLPASLAHRRFGPLRAPRERPGNVPTLRQDLVGRAEELDTLRQWMSEGARLISILGPGGMGKTRLATHFGALESDAGTWEGGVWRCDLEEALTEGDLCHAVGRALGVPLTADGDGSTPAERLGRALAGCGDVLVILDNVEQVVRHVPTTLGRWRVLAPRARFLVTSREALRLPGERVLDLAPMGLPDPDETRWDVILRSDAVRLFVQRARETRGDFILSDAEAPRVADIVRQLDGIALAIELAAARVSVLGVEQLRERLAKRFDLLRVGRRDAPARQATLRGAIDWSWNLLEPAERAALAQCSVFRGGFTLEAAEAVLVLPEGSPDVLEVVHSLRSQSLLCAREVGAPGGFLRLGLYESIREYAVLRLRELGEEAACEARHADTYLQVAGRLRERVQKTGGATALRRLALERENLLAACDNAMAVRPATAESLGRALETLVALEPDARTRGPVGLLVERLERALEASSHVPVAPLKRAEAMAVLGRAYLDAGQAEYARQALDEVRGVFHTLGETASEKRVLVDLSIVARHAGDGATAWTLMRDAQALPSGNDRWLEAYAEGNLGLVEQVRRGPEAAIPHLRASLALFREVGDVTFEVGFLTNCAVAIGEAGDGGEAVMLLGEALGRALSVEDRTGQALARLNLGCYLMDAGGIAEACEHLEAAVRLSRLLGQRLLEGTALGELGRASLAREDWSQARVALAEAVTILGRASRWQALRFIAHRAALDAASGELRAAREGFAALEGAPELREDPALFQLVDLLRAALDLAEADAAPMGSAAGQEARAAARRRIEAARNAPRETASSDIRGALRFLEARPGFTVTHPAA</sequence>
<dbReference type="PANTHER" id="PTHR47691">
    <property type="entry name" value="REGULATOR-RELATED"/>
    <property type="match status" value="1"/>
</dbReference>
<reference evidence="3" key="1">
    <citation type="submission" date="2018-09" db="EMBL/GenBank/DDBJ databases">
        <authorList>
            <person name="Livingstone P.G."/>
            <person name="Whitworth D.E."/>
        </authorList>
    </citation>
    <scope>NUCLEOTIDE SEQUENCE [LARGE SCALE GENOMIC DNA]</scope>
    <source>
        <strain evidence="3">CA043D</strain>
    </source>
</reference>
<dbReference type="AlphaFoldDB" id="A0A3A8JHC3"/>
<evidence type="ECO:0000259" key="1">
    <source>
        <dbReference type="PROSITE" id="PS50125"/>
    </source>
</evidence>
<dbReference type="SUPFAM" id="SSF52540">
    <property type="entry name" value="P-loop containing nucleoside triphosphate hydrolases"/>
    <property type="match status" value="1"/>
</dbReference>
<dbReference type="GO" id="GO:0035556">
    <property type="term" value="P:intracellular signal transduction"/>
    <property type="evidence" value="ECO:0007669"/>
    <property type="project" value="InterPro"/>
</dbReference>
<dbReference type="OrthoDB" id="9812579at2"/>
<evidence type="ECO:0000313" key="2">
    <source>
        <dbReference type="EMBL" id="RKG94378.1"/>
    </source>
</evidence>
<dbReference type="GO" id="GO:0016887">
    <property type="term" value="F:ATP hydrolysis activity"/>
    <property type="evidence" value="ECO:0007669"/>
    <property type="project" value="InterPro"/>
</dbReference>
<dbReference type="InterPro" id="IPR027417">
    <property type="entry name" value="P-loop_NTPase"/>
</dbReference>
<dbReference type="SMART" id="SM00044">
    <property type="entry name" value="CYCc"/>
    <property type="match status" value="1"/>
</dbReference>
<gene>
    <name evidence="2" type="ORF">D7X32_42255</name>
</gene>
<accession>A0A3A8JHC3</accession>
<dbReference type="Proteomes" id="UP000268313">
    <property type="component" value="Unassembled WGS sequence"/>
</dbReference>
<dbReference type="Gene3D" id="3.40.50.300">
    <property type="entry name" value="P-loop containing nucleotide triphosphate hydrolases"/>
    <property type="match status" value="1"/>
</dbReference>
<dbReference type="InterPro" id="IPR019734">
    <property type="entry name" value="TPR_rpt"/>
</dbReference>
<protein>
    <submittedName>
        <fullName evidence="2">Cyclase</fullName>
    </submittedName>
</protein>
<name>A0A3A8JHC3_9BACT</name>
<dbReference type="SUPFAM" id="SSF55073">
    <property type="entry name" value="Nucleotide cyclase"/>
    <property type="match status" value="1"/>
</dbReference>
<dbReference type="InterPro" id="IPR029787">
    <property type="entry name" value="Nucleotide_cyclase"/>
</dbReference>
<dbReference type="InterPro" id="IPR011990">
    <property type="entry name" value="TPR-like_helical_dom_sf"/>
</dbReference>
<dbReference type="EMBL" id="RAWE01000338">
    <property type="protein sequence ID" value="RKG94378.1"/>
    <property type="molecule type" value="Genomic_DNA"/>
</dbReference>
<dbReference type="GO" id="GO:0004016">
    <property type="term" value="F:adenylate cyclase activity"/>
    <property type="evidence" value="ECO:0007669"/>
    <property type="project" value="UniProtKB-ARBA"/>
</dbReference>
<dbReference type="InterPro" id="IPR049945">
    <property type="entry name" value="AAA_22"/>
</dbReference>
<dbReference type="SMART" id="SM00028">
    <property type="entry name" value="TPR"/>
    <property type="match status" value="4"/>
</dbReference>